<dbReference type="RefSeq" id="WP_204672655.1">
    <property type="nucleotide sequence ID" value="NZ_JACJKQ010000005.1"/>
</dbReference>
<evidence type="ECO:0000313" key="2">
    <source>
        <dbReference type="EMBL" id="MDM8274984.1"/>
    </source>
</evidence>
<dbReference type="Proteomes" id="UP001529421">
    <property type="component" value="Unassembled WGS sequence"/>
</dbReference>
<dbReference type="InterPro" id="IPR001109">
    <property type="entry name" value="Hydrogenase_HupF/HypC"/>
</dbReference>
<dbReference type="PANTHER" id="PTHR35177:SF2">
    <property type="entry name" value="HYDROGENASE MATURATION FACTOR HYBG"/>
    <property type="match status" value="1"/>
</dbReference>
<dbReference type="SUPFAM" id="SSF159127">
    <property type="entry name" value="HupF/HypC-like"/>
    <property type="match status" value="1"/>
</dbReference>
<keyword evidence="3" id="KW-1185">Reference proteome</keyword>
<comment type="similarity">
    <text evidence="1">Belongs to the HupF/HypC family.</text>
</comment>
<dbReference type="Gene3D" id="2.30.30.140">
    <property type="match status" value="1"/>
</dbReference>
<reference evidence="3" key="1">
    <citation type="submission" date="2023-06" db="EMBL/GenBank/DDBJ databases">
        <title>Identification and characterization of horizontal gene transfer across gut microbiota members of farm animals based on homology search.</title>
        <authorList>
            <person name="Zeman M."/>
            <person name="Kubasova T."/>
            <person name="Jahodarova E."/>
            <person name="Nykrynova M."/>
            <person name="Rychlik I."/>
        </authorList>
    </citation>
    <scope>NUCLEOTIDE SEQUENCE [LARGE SCALE GENOMIC DNA]</scope>
    <source>
        <strain evidence="3">154_Feed</strain>
    </source>
</reference>
<name>A0ABT7V9B9_9ACTN</name>
<sequence length="111" mass="11310">MCLAVPGTIVALRDDATATVDMLGVQRDISVALTPDAKVGDYVLVHAGFGIQVIDPEEARLTLEIFQEIPELVGEELEGVVPFGSAAEAVADGGVPQAEPAQAAAQAGALA</sequence>
<evidence type="ECO:0000313" key="3">
    <source>
        <dbReference type="Proteomes" id="UP001529421"/>
    </source>
</evidence>
<evidence type="ECO:0000256" key="1">
    <source>
        <dbReference type="ARBA" id="ARBA00006018"/>
    </source>
</evidence>
<protein>
    <submittedName>
        <fullName evidence="2">HypC/HybG/HupF family hydrogenase formation chaperone</fullName>
    </submittedName>
</protein>
<dbReference type="PRINTS" id="PR00445">
    <property type="entry name" value="HUPFHYPC"/>
</dbReference>
<proteinExistence type="inferred from homology"/>
<gene>
    <name evidence="2" type="ORF">QUW28_05645</name>
</gene>
<dbReference type="PANTHER" id="PTHR35177">
    <property type="entry name" value="HYDROGENASE MATURATION FACTOR HYBG"/>
    <property type="match status" value="1"/>
</dbReference>
<dbReference type="Pfam" id="PF01455">
    <property type="entry name" value="HupF_HypC"/>
    <property type="match status" value="1"/>
</dbReference>
<organism evidence="2 3">
    <name type="scientific">Enorma phocaeensis</name>
    <dbReference type="NCBI Taxonomy" id="1871019"/>
    <lineage>
        <taxon>Bacteria</taxon>
        <taxon>Bacillati</taxon>
        <taxon>Actinomycetota</taxon>
        <taxon>Coriobacteriia</taxon>
        <taxon>Coriobacteriales</taxon>
        <taxon>Coriobacteriaceae</taxon>
        <taxon>Enorma</taxon>
    </lineage>
</organism>
<accession>A0ABT7V9B9</accession>
<comment type="caution">
    <text evidence="2">The sequence shown here is derived from an EMBL/GenBank/DDBJ whole genome shotgun (WGS) entry which is preliminary data.</text>
</comment>
<dbReference type="EMBL" id="JAUDDZ010000006">
    <property type="protein sequence ID" value="MDM8274984.1"/>
    <property type="molecule type" value="Genomic_DNA"/>
</dbReference>
<dbReference type="NCBIfam" id="TIGR00074">
    <property type="entry name" value="hypC_hupF"/>
    <property type="match status" value="1"/>
</dbReference>